<dbReference type="EMBL" id="PDUG01000003">
    <property type="protein sequence ID" value="PIC40050.1"/>
    <property type="molecule type" value="Genomic_DNA"/>
</dbReference>
<accession>A0A2G5UKH6</accession>
<evidence type="ECO:0000256" key="1">
    <source>
        <dbReference type="SAM" id="SignalP"/>
    </source>
</evidence>
<proteinExistence type="predicted"/>
<feature type="chain" id="PRO_5013579643" evidence="1">
    <location>
        <begin position="18"/>
        <end position="214"/>
    </location>
</feature>
<name>A0A2G5UKH6_9PELO</name>
<dbReference type="AlphaFoldDB" id="A0A2G5UKH6"/>
<evidence type="ECO:0000313" key="3">
    <source>
        <dbReference type="Proteomes" id="UP000230233"/>
    </source>
</evidence>
<keyword evidence="3" id="KW-1185">Reference proteome</keyword>
<gene>
    <name evidence="2" type="primary">Cnig_chr_III.g11533</name>
    <name evidence="2" type="ORF">B9Z55_011533</name>
</gene>
<sequence length="214" mass="24804">MLAIFFICFCLGTNVHAGVIATTSTITDTTTTSPPFYEDAELKKITETCFFDSDFEELTGYTVRRSIAYWLAVTLIPESVATIGLMELRSTLNLEPLPPWKPYSDTEPSDWDFASAPSIQAYYDLKEPRSIDRSLDSTSLYEHNVTTAVAYLDKRFPAIRKIYRRRFEKVHTYKKLINRKEIDQMIEEYQEVFKRVTKALEKMEQVTSLECEED</sequence>
<evidence type="ECO:0000313" key="2">
    <source>
        <dbReference type="EMBL" id="PIC40050.1"/>
    </source>
</evidence>
<protein>
    <submittedName>
        <fullName evidence="2">Uncharacterized protein</fullName>
    </submittedName>
</protein>
<organism evidence="2 3">
    <name type="scientific">Caenorhabditis nigoni</name>
    <dbReference type="NCBI Taxonomy" id="1611254"/>
    <lineage>
        <taxon>Eukaryota</taxon>
        <taxon>Metazoa</taxon>
        <taxon>Ecdysozoa</taxon>
        <taxon>Nematoda</taxon>
        <taxon>Chromadorea</taxon>
        <taxon>Rhabditida</taxon>
        <taxon>Rhabditina</taxon>
        <taxon>Rhabditomorpha</taxon>
        <taxon>Rhabditoidea</taxon>
        <taxon>Rhabditidae</taxon>
        <taxon>Peloderinae</taxon>
        <taxon>Caenorhabditis</taxon>
    </lineage>
</organism>
<dbReference type="STRING" id="1611254.A0A2G5UKH6"/>
<comment type="caution">
    <text evidence="2">The sequence shown here is derived from an EMBL/GenBank/DDBJ whole genome shotgun (WGS) entry which is preliminary data.</text>
</comment>
<keyword evidence="1" id="KW-0732">Signal</keyword>
<feature type="signal peptide" evidence="1">
    <location>
        <begin position="1"/>
        <end position="17"/>
    </location>
</feature>
<dbReference type="Proteomes" id="UP000230233">
    <property type="component" value="Chromosome III"/>
</dbReference>
<reference evidence="3" key="1">
    <citation type="submission" date="2017-10" db="EMBL/GenBank/DDBJ databases">
        <title>Rapid genome shrinkage in a self-fertile nematode reveals novel sperm competition proteins.</title>
        <authorList>
            <person name="Yin D."/>
            <person name="Schwarz E.M."/>
            <person name="Thomas C.G."/>
            <person name="Felde R.L."/>
            <person name="Korf I.F."/>
            <person name="Cutter A.D."/>
            <person name="Schartner C.M."/>
            <person name="Ralston E.J."/>
            <person name="Meyer B.J."/>
            <person name="Haag E.S."/>
        </authorList>
    </citation>
    <scope>NUCLEOTIDE SEQUENCE [LARGE SCALE GENOMIC DNA]</scope>
    <source>
        <strain evidence="3">JU1422</strain>
    </source>
</reference>